<dbReference type="EMBL" id="JAPRFR010000001">
    <property type="protein sequence ID" value="MCZ0725065.1"/>
    <property type="molecule type" value="Genomic_DNA"/>
</dbReference>
<dbReference type="InterPro" id="IPR015865">
    <property type="entry name" value="Riboflavin_kinase_bac/euk"/>
</dbReference>
<dbReference type="SUPFAM" id="SSF82114">
    <property type="entry name" value="Riboflavin kinase-like"/>
    <property type="match status" value="1"/>
</dbReference>
<evidence type="ECO:0000256" key="1">
    <source>
        <dbReference type="ARBA" id="ARBA00002121"/>
    </source>
</evidence>
<evidence type="ECO:0000256" key="8">
    <source>
        <dbReference type="ARBA" id="ARBA00022741"/>
    </source>
</evidence>
<dbReference type="SUPFAM" id="SSF52374">
    <property type="entry name" value="Nucleotidylyl transferase"/>
    <property type="match status" value="1"/>
</dbReference>
<keyword evidence="6 15" id="KW-0808">Transferase</keyword>
<dbReference type="InterPro" id="IPR002606">
    <property type="entry name" value="Riboflavin_kinase_bac"/>
</dbReference>
<dbReference type="InterPro" id="IPR023468">
    <property type="entry name" value="Riboflavin_kinase"/>
</dbReference>
<evidence type="ECO:0000256" key="7">
    <source>
        <dbReference type="ARBA" id="ARBA00022695"/>
    </source>
</evidence>
<keyword evidence="4 15" id="KW-0285">Flavoprotein</keyword>
<keyword evidence="11 15" id="KW-0067">ATP-binding</keyword>
<dbReference type="GO" id="GO:0008531">
    <property type="term" value="F:riboflavin kinase activity"/>
    <property type="evidence" value="ECO:0007669"/>
    <property type="project" value="UniProtKB-UniRule"/>
</dbReference>
<evidence type="ECO:0000256" key="14">
    <source>
        <dbReference type="ARBA" id="ARBA00049494"/>
    </source>
</evidence>
<keyword evidence="12" id="KW-0511">Multifunctional enzyme</keyword>
<evidence type="ECO:0000259" key="16">
    <source>
        <dbReference type="SMART" id="SM00904"/>
    </source>
</evidence>
<dbReference type="AlphaFoldDB" id="A0A9X3FR26"/>
<dbReference type="SMART" id="SM00904">
    <property type="entry name" value="Flavokinase"/>
    <property type="match status" value="1"/>
</dbReference>
<evidence type="ECO:0000256" key="9">
    <source>
        <dbReference type="ARBA" id="ARBA00022777"/>
    </source>
</evidence>
<reference evidence="17" key="1">
    <citation type="submission" date="2022-12" db="EMBL/GenBank/DDBJ databases">
        <title>Description and comparative metabolic analysis of Aerococcus sp. nov., isolated from the feces of a pig.</title>
        <authorList>
            <person name="Chang Y.-H."/>
        </authorList>
    </citation>
    <scope>NUCLEOTIDE SEQUENCE</scope>
    <source>
        <strain evidence="17">YH-aer222</strain>
    </source>
</reference>
<evidence type="ECO:0000313" key="17">
    <source>
        <dbReference type="EMBL" id="MCZ0725065.1"/>
    </source>
</evidence>
<comment type="catalytic activity">
    <reaction evidence="13 15">
        <text>riboflavin + ATP = FMN + ADP + H(+)</text>
        <dbReference type="Rhea" id="RHEA:14357"/>
        <dbReference type="ChEBI" id="CHEBI:15378"/>
        <dbReference type="ChEBI" id="CHEBI:30616"/>
        <dbReference type="ChEBI" id="CHEBI:57986"/>
        <dbReference type="ChEBI" id="CHEBI:58210"/>
        <dbReference type="ChEBI" id="CHEBI:456216"/>
        <dbReference type="EC" id="2.7.1.26"/>
    </reaction>
</comment>
<dbReference type="InterPro" id="IPR023465">
    <property type="entry name" value="Riboflavin_kinase_dom_sf"/>
</dbReference>
<gene>
    <name evidence="17" type="primary">ribF</name>
    <name evidence="17" type="ORF">OW157_00610</name>
</gene>
<evidence type="ECO:0000256" key="12">
    <source>
        <dbReference type="ARBA" id="ARBA00023268"/>
    </source>
</evidence>
<evidence type="ECO:0000256" key="15">
    <source>
        <dbReference type="PIRNR" id="PIRNR004491"/>
    </source>
</evidence>
<evidence type="ECO:0000256" key="10">
    <source>
        <dbReference type="ARBA" id="ARBA00022827"/>
    </source>
</evidence>
<keyword evidence="8 15" id="KW-0547">Nucleotide-binding</keyword>
<keyword evidence="7 15" id="KW-0548">Nucleotidyltransferase</keyword>
<comment type="pathway">
    <text evidence="3 15">Cofactor biosynthesis; FMN biosynthesis; FMN from riboflavin (ATP route): step 1/1.</text>
</comment>
<accession>A0A9X3FR26</accession>
<dbReference type="InterPro" id="IPR014729">
    <property type="entry name" value="Rossmann-like_a/b/a_fold"/>
</dbReference>
<dbReference type="RefSeq" id="WP_268751392.1">
    <property type="nucleotide sequence ID" value="NZ_JAPRFQ010000001.1"/>
</dbReference>
<dbReference type="FunFam" id="2.40.30.30:FF:000003">
    <property type="entry name" value="Riboflavin biosynthesis protein"/>
    <property type="match status" value="1"/>
</dbReference>
<evidence type="ECO:0000256" key="5">
    <source>
        <dbReference type="ARBA" id="ARBA00022643"/>
    </source>
</evidence>
<dbReference type="GO" id="GO:0006747">
    <property type="term" value="P:FAD biosynthetic process"/>
    <property type="evidence" value="ECO:0007669"/>
    <property type="project" value="UniProtKB-UniRule"/>
</dbReference>
<comment type="pathway">
    <text evidence="2 15">Cofactor biosynthesis; FAD biosynthesis; FAD from FMN: step 1/1.</text>
</comment>
<proteinExistence type="inferred from homology"/>
<dbReference type="Proteomes" id="UP001146670">
    <property type="component" value="Unassembled WGS sequence"/>
</dbReference>
<sequence>MEIINLHHPIDTKAIHQGPIVLALGFFDGVHKGHQKVLKAARQEASKRNIPLAAMTFNMSARFMFQEEHPKELRYLTTLPEKKRLMQHFGVEILYIVQMTSAFAKLAPQLFVDQYIVGLQAKTVVAGFDYTYGKKDIANMANLGDYGQGRFHIIEVPKVEENGVKVGTTEIRQTLVETGDVATAKKQLGYPYFFTGIVIHGEKRGRELGYPTANLMIDETNVVPKVGVYAVECLINGDLYKGMASIGYNITFGDNRERTVEIYLLDYSLDIYGEEMTVYWHKYLRNELKFDSADELIEQMNKDEEMTREYFKENSPYKEG</sequence>
<dbReference type="EC" id="2.7.7.2" evidence="15"/>
<dbReference type="FunFam" id="3.40.50.620:FF:000021">
    <property type="entry name" value="Riboflavin biosynthesis protein"/>
    <property type="match status" value="1"/>
</dbReference>
<evidence type="ECO:0000256" key="6">
    <source>
        <dbReference type="ARBA" id="ARBA00022679"/>
    </source>
</evidence>
<comment type="catalytic activity">
    <reaction evidence="14 15">
        <text>FMN + ATP + H(+) = FAD + diphosphate</text>
        <dbReference type="Rhea" id="RHEA:17237"/>
        <dbReference type="ChEBI" id="CHEBI:15378"/>
        <dbReference type="ChEBI" id="CHEBI:30616"/>
        <dbReference type="ChEBI" id="CHEBI:33019"/>
        <dbReference type="ChEBI" id="CHEBI:57692"/>
        <dbReference type="ChEBI" id="CHEBI:58210"/>
        <dbReference type="EC" id="2.7.7.2"/>
    </reaction>
</comment>
<dbReference type="PIRSF" id="PIRSF004491">
    <property type="entry name" value="FAD_Synth"/>
    <property type="match status" value="1"/>
</dbReference>
<comment type="function">
    <text evidence="1">Catalyzes the phosphorylation of riboflavin to FMN followed by the adenylation of FMN to FAD.</text>
</comment>
<evidence type="ECO:0000256" key="3">
    <source>
        <dbReference type="ARBA" id="ARBA00005201"/>
    </source>
</evidence>
<dbReference type="GO" id="GO:0005524">
    <property type="term" value="F:ATP binding"/>
    <property type="evidence" value="ECO:0007669"/>
    <property type="project" value="UniProtKB-UniRule"/>
</dbReference>
<evidence type="ECO:0000256" key="2">
    <source>
        <dbReference type="ARBA" id="ARBA00004726"/>
    </source>
</evidence>
<dbReference type="GO" id="GO:0009231">
    <property type="term" value="P:riboflavin biosynthetic process"/>
    <property type="evidence" value="ECO:0007669"/>
    <property type="project" value="InterPro"/>
</dbReference>
<organism evidence="17 18">
    <name type="scientific">Aerococcus kribbianus</name>
    <dbReference type="NCBI Taxonomy" id="2999064"/>
    <lineage>
        <taxon>Bacteria</taxon>
        <taxon>Bacillati</taxon>
        <taxon>Bacillota</taxon>
        <taxon>Bacilli</taxon>
        <taxon>Lactobacillales</taxon>
        <taxon>Aerococcaceae</taxon>
        <taxon>Aerococcus</taxon>
    </lineage>
</organism>
<keyword evidence="10 15" id="KW-0274">FAD</keyword>
<protein>
    <recommendedName>
        <fullName evidence="15">Riboflavin biosynthesis protein</fullName>
    </recommendedName>
    <domain>
        <recommendedName>
            <fullName evidence="15">Riboflavin kinase</fullName>
            <ecNumber evidence="15">2.7.1.26</ecNumber>
        </recommendedName>
        <alternativeName>
            <fullName evidence="15">Flavokinase</fullName>
        </alternativeName>
    </domain>
    <domain>
        <recommendedName>
            <fullName evidence="15">FMN adenylyltransferase</fullName>
            <ecNumber evidence="15">2.7.7.2</ecNumber>
        </recommendedName>
        <alternativeName>
            <fullName evidence="15">FAD pyrophosphorylase</fullName>
        </alternativeName>
        <alternativeName>
            <fullName evidence="15">FAD synthase</fullName>
        </alternativeName>
    </domain>
</protein>
<keyword evidence="9 15" id="KW-0418">Kinase</keyword>
<dbReference type="NCBIfam" id="TIGR00083">
    <property type="entry name" value="ribF"/>
    <property type="match status" value="1"/>
</dbReference>
<dbReference type="InterPro" id="IPR015864">
    <property type="entry name" value="FAD_synthase"/>
</dbReference>
<dbReference type="Gene3D" id="2.40.30.30">
    <property type="entry name" value="Riboflavin kinase-like"/>
    <property type="match status" value="1"/>
</dbReference>
<dbReference type="PANTHER" id="PTHR22749:SF6">
    <property type="entry name" value="RIBOFLAVIN KINASE"/>
    <property type="match status" value="1"/>
</dbReference>
<comment type="similarity">
    <text evidence="15">Belongs to the ribF family.</text>
</comment>
<evidence type="ECO:0000256" key="11">
    <source>
        <dbReference type="ARBA" id="ARBA00022840"/>
    </source>
</evidence>
<name>A0A9X3FR26_9LACT</name>
<feature type="domain" description="Riboflavin kinase" evidence="16">
    <location>
        <begin position="187"/>
        <end position="312"/>
    </location>
</feature>
<dbReference type="PANTHER" id="PTHR22749">
    <property type="entry name" value="RIBOFLAVIN KINASE/FMN ADENYLYLTRANSFERASE"/>
    <property type="match status" value="1"/>
</dbReference>
<comment type="caution">
    <text evidence="17">The sequence shown here is derived from an EMBL/GenBank/DDBJ whole genome shotgun (WGS) entry which is preliminary data.</text>
</comment>
<evidence type="ECO:0000256" key="4">
    <source>
        <dbReference type="ARBA" id="ARBA00022630"/>
    </source>
</evidence>
<evidence type="ECO:0000256" key="13">
    <source>
        <dbReference type="ARBA" id="ARBA00047880"/>
    </source>
</evidence>
<dbReference type="Gene3D" id="3.40.50.620">
    <property type="entry name" value="HUPs"/>
    <property type="match status" value="1"/>
</dbReference>
<dbReference type="EC" id="2.7.1.26" evidence="15"/>
<dbReference type="GO" id="GO:0009398">
    <property type="term" value="P:FMN biosynthetic process"/>
    <property type="evidence" value="ECO:0007669"/>
    <property type="project" value="UniProtKB-UniRule"/>
</dbReference>
<keyword evidence="18" id="KW-1185">Reference proteome</keyword>
<dbReference type="GO" id="GO:0003919">
    <property type="term" value="F:FMN adenylyltransferase activity"/>
    <property type="evidence" value="ECO:0007669"/>
    <property type="project" value="UniProtKB-UniRule"/>
</dbReference>
<dbReference type="Pfam" id="PF01687">
    <property type="entry name" value="Flavokinase"/>
    <property type="match status" value="1"/>
</dbReference>
<dbReference type="Pfam" id="PF06574">
    <property type="entry name" value="FAD_syn"/>
    <property type="match status" value="1"/>
</dbReference>
<dbReference type="CDD" id="cd02064">
    <property type="entry name" value="FAD_synthetase_N"/>
    <property type="match status" value="1"/>
</dbReference>
<keyword evidence="5 15" id="KW-0288">FMN</keyword>
<evidence type="ECO:0000313" key="18">
    <source>
        <dbReference type="Proteomes" id="UP001146670"/>
    </source>
</evidence>